<dbReference type="HOGENOM" id="CLU_1938971_0_0_1"/>
<keyword evidence="1" id="KW-0240">DNA-directed RNA polymerase</keyword>
<keyword evidence="1" id="KW-0804">Transcription</keyword>
<dbReference type="GO" id="GO:0005666">
    <property type="term" value="C:RNA polymerase III complex"/>
    <property type="evidence" value="ECO:0007669"/>
    <property type="project" value="UniProtKB-UniRule"/>
</dbReference>
<dbReference type="Pfam" id="PF08221">
    <property type="entry name" value="HTH_9"/>
    <property type="match status" value="1"/>
</dbReference>
<dbReference type="InterPro" id="IPR036388">
    <property type="entry name" value="WH-like_DNA-bd_sf"/>
</dbReference>
<reference evidence="4" key="2">
    <citation type="submission" date="2015-01" db="EMBL/GenBank/DDBJ databases">
        <title>Evolutionary Origins and Diversification of the Mycorrhizal Mutualists.</title>
        <authorList>
            <consortium name="DOE Joint Genome Institute"/>
            <consortium name="Mycorrhizal Genomics Consortium"/>
            <person name="Kohler A."/>
            <person name="Kuo A."/>
            <person name="Nagy L.G."/>
            <person name="Floudas D."/>
            <person name="Copeland A."/>
            <person name="Barry K.W."/>
            <person name="Cichocki N."/>
            <person name="Veneault-Fourrey C."/>
            <person name="LaButti K."/>
            <person name="Lindquist E.A."/>
            <person name="Lipzen A."/>
            <person name="Lundell T."/>
            <person name="Morin E."/>
            <person name="Murat C."/>
            <person name="Riley R."/>
            <person name="Ohm R."/>
            <person name="Sun H."/>
            <person name="Tunlid A."/>
            <person name="Henrissat B."/>
            <person name="Grigoriev I.V."/>
            <person name="Hibbett D.S."/>
            <person name="Martin F."/>
        </authorList>
    </citation>
    <scope>NUCLEOTIDE SEQUENCE [LARGE SCALE GENOMIC DNA]</scope>
    <source>
        <strain evidence="4">441</strain>
    </source>
</reference>
<keyword evidence="4" id="KW-1185">Reference proteome</keyword>
<comment type="subcellular location">
    <subcellularLocation>
        <location evidence="1">Nucleus</location>
    </subcellularLocation>
</comment>
<evidence type="ECO:0000259" key="2">
    <source>
        <dbReference type="Pfam" id="PF08221"/>
    </source>
</evidence>
<keyword evidence="1" id="KW-0539">Nucleus</keyword>
<evidence type="ECO:0000313" key="3">
    <source>
        <dbReference type="EMBL" id="KIK18329.1"/>
    </source>
</evidence>
<dbReference type="GO" id="GO:0003697">
    <property type="term" value="F:single-stranded DNA binding"/>
    <property type="evidence" value="ECO:0007669"/>
    <property type="project" value="UniProtKB-UniRule"/>
</dbReference>
<organism evidence="3 4">
    <name type="scientific">Pisolithus microcarpus 441</name>
    <dbReference type="NCBI Taxonomy" id="765257"/>
    <lineage>
        <taxon>Eukaryota</taxon>
        <taxon>Fungi</taxon>
        <taxon>Dikarya</taxon>
        <taxon>Basidiomycota</taxon>
        <taxon>Agaricomycotina</taxon>
        <taxon>Agaricomycetes</taxon>
        <taxon>Agaricomycetidae</taxon>
        <taxon>Boletales</taxon>
        <taxon>Sclerodermatineae</taxon>
        <taxon>Pisolithaceae</taxon>
        <taxon>Pisolithus</taxon>
    </lineage>
</organism>
<evidence type="ECO:0000256" key="1">
    <source>
        <dbReference type="RuleBase" id="RU367076"/>
    </source>
</evidence>
<evidence type="ECO:0000313" key="4">
    <source>
        <dbReference type="Proteomes" id="UP000054018"/>
    </source>
</evidence>
<comment type="subunit">
    <text evidence="1">Component of the RNA polymerase III (Pol III) complex consisting of 17 subunits.</text>
</comment>
<proteinExistence type="inferred from homology"/>
<dbReference type="STRING" id="765257.A0A0C9YWJ3"/>
<dbReference type="Proteomes" id="UP000054018">
    <property type="component" value="Unassembled WGS sequence"/>
</dbReference>
<feature type="domain" description="RNA polymerase III subunit RPC82-related helix-turn-helix" evidence="2">
    <location>
        <begin position="9"/>
        <end position="64"/>
    </location>
</feature>
<sequence length="130" mass="14988">MADAETARLCSQVVHTHFGPLTANVATVLLHRGRLSFPQLLRYTRLKPRTVRATVLVLVQYNLLWHAQTDEEGDVLEFNTTECLKRLRFGRYVWIVENMFGNAVRRRDRAACLRPWKTSSAGYNITTIDI</sequence>
<accession>A0A0C9YWJ3</accession>
<protein>
    <recommendedName>
        <fullName evidence="1">DNA-directed RNA polymerase III subunit RPC3</fullName>
        <shortName evidence="1">RNA polymerase III subunit C3</shortName>
    </recommendedName>
</protein>
<dbReference type="PANTHER" id="PTHR12949">
    <property type="entry name" value="RNA POLYMERASE III DNA DIRECTED -RELATED"/>
    <property type="match status" value="1"/>
</dbReference>
<comment type="function">
    <text evidence="1">DNA-dependent RNA polymerase catalyzes the transcription of DNA into RNA using the four ribonucleoside triphosphates as substrates. Specific core component of RNA polymerase III which synthesizes small RNAs, such as 5S rRNA and tRNAs.</text>
</comment>
<comment type="similarity">
    <text evidence="1">Belongs to the RNA polymerase beta chain family.</text>
</comment>
<name>A0A0C9YWJ3_9AGAM</name>
<dbReference type="OrthoDB" id="272392at2759"/>
<dbReference type="Gene3D" id="1.10.10.10">
    <property type="entry name" value="Winged helix-like DNA-binding domain superfamily/Winged helix DNA-binding domain"/>
    <property type="match status" value="1"/>
</dbReference>
<dbReference type="AlphaFoldDB" id="A0A0C9YWJ3"/>
<dbReference type="InterPro" id="IPR013197">
    <property type="entry name" value="RNA_pol_III_RPC82-rel_HTH"/>
</dbReference>
<reference evidence="3 4" key="1">
    <citation type="submission" date="2014-04" db="EMBL/GenBank/DDBJ databases">
        <authorList>
            <consortium name="DOE Joint Genome Institute"/>
            <person name="Kuo A."/>
            <person name="Kohler A."/>
            <person name="Costa M.D."/>
            <person name="Nagy L.G."/>
            <person name="Floudas D."/>
            <person name="Copeland A."/>
            <person name="Barry K.W."/>
            <person name="Cichocki N."/>
            <person name="Veneault-Fourrey C."/>
            <person name="LaButti K."/>
            <person name="Lindquist E.A."/>
            <person name="Lipzen A."/>
            <person name="Lundell T."/>
            <person name="Morin E."/>
            <person name="Murat C."/>
            <person name="Sun H."/>
            <person name="Tunlid A."/>
            <person name="Henrissat B."/>
            <person name="Grigoriev I.V."/>
            <person name="Hibbett D.S."/>
            <person name="Martin F."/>
            <person name="Nordberg H.P."/>
            <person name="Cantor M.N."/>
            <person name="Hua S.X."/>
        </authorList>
    </citation>
    <scope>NUCLEOTIDE SEQUENCE [LARGE SCALE GENOMIC DNA]</scope>
    <source>
        <strain evidence="3 4">441</strain>
    </source>
</reference>
<gene>
    <name evidence="3" type="ORF">PISMIDRAFT_194460</name>
</gene>
<dbReference type="EMBL" id="KN833808">
    <property type="protein sequence ID" value="KIK18329.1"/>
    <property type="molecule type" value="Genomic_DNA"/>
</dbReference>
<dbReference type="InterPro" id="IPR039748">
    <property type="entry name" value="RPC3"/>
</dbReference>
<dbReference type="PANTHER" id="PTHR12949:SF0">
    <property type="entry name" value="DNA-DIRECTED RNA POLYMERASE III SUBUNIT RPC3"/>
    <property type="match status" value="1"/>
</dbReference>